<dbReference type="RefSeq" id="WP_014900925.1">
    <property type="nucleotide sequence ID" value="NC_018514.1"/>
</dbReference>
<evidence type="ECO:0000313" key="2">
    <source>
        <dbReference type="Proteomes" id="UP000032866"/>
    </source>
</evidence>
<evidence type="ECO:0008006" key="3">
    <source>
        <dbReference type="Google" id="ProtNLM"/>
    </source>
</evidence>
<dbReference type="SUPFAM" id="SSF52980">
    <property type="entry name" value="Restriction endonuclease-like"/>
    <property type="match status" value="1"/>
</dbReference>
<gene>
    <name evidence="1" type="ORF">GEM_5788</name>
</gene>
<dbReference type="InterPro" id="IPR011335">
    <property type="entry name" value="Restrct_endonuc-II-like"/>
</dbReference>
<dbReference type="GO" id="GO:0003676">
    <property type="term" value="F:nucleic acid binding"/>
    <property type="evidence" value="ECO:0007669"/>
    <property type="project" value="InterPro"/>
</dbReference>
<protein>
    <recommendedName>
        <fullName evidence="3">TnsA endonuclease</fullName>
    </recommendedName>
</protein>
<dbReference type="Gene3D" id="3.40.1350.10">
    <property type="match status" value="1"/>
</dbReference>
<dbReference type="InterPro" id="IPR011856">
    <property type="entry name" value="tRNA_endonuc-like_dom_sf"/>
</dbReference>
<reference evidence="1 2" key="1">
    <citation type="journal article" date="2012" name="J. Bacteriol.">
        <title>Complete Genome Sequence of Burkholderia sp. Strain GG4, a Betaproteobacterium That Reduces 3-Oxo-N-Acylhomoserine Lactones and Produces Different N-Acylhomoserine Lactones.</title>
        <authorList>
            <person name="Hong K.W."/>
            <person name="Koh C.L."/>
            <person name="Sam C.K."/>
            <person name="Yin W.F."/>
            <person name="Chan K.G."/>
        </authorList>
    </citation>
    <scope>NUCLEOTIDE SEQUENCE [LARGE SCALE GENOMIC DNA]</scope>
    <source>
        <strain evidence="1 2">GG4</strain>
    </source>
</reference>
<organism evidence="1 2">
    <name type="scientific">Burkholderia cepacia GG4</name>
    <dbReference type="NCBI Taxonomy" id="1009846"/>
    <lineage>
        <taxon>Bacteria</taxon>
        <taxon>Pseudomonadati</taxon>
        <taxon>Pseudomonadota</taxon>
        <taxon>Betaproteobacteria</taxon>
        <taxon>Burkholderiales</taxon>
        <taxon>Burkholderiaceae</taxon>
        <taxon>Burkholderia</taxon>
        <taxon>Burkholderia cepacia complex</taxon>
    </lineage>
</organism>
<accession>A0A9W3K720</accession>
<proteinExistence type="predicted"/>
<name>A0A9W3K720_BURCE</name>
<sequence>MNILTLPAPFVTPRHIVLPHRDPFGVPHGRHYAPLREAADISLATRASFGSIKVRRAHEALSLNELRAMLAFNFNPYVVDIRDQYPVYDQEDYNRAKRNGMRMPINSVMTYDIVLTIVLPPDYRLHYHGISIKDANDDLTQADWNRQKREHDIFRVRGWTWELLRGDQFTKRAYGNHSLMKAWIANVDVWNHYEEAAMLATRLKTRSQRGTLDDILNRHARHMGISCNHAFELFSAAVSFGFIYIDHSAELRVDKPLHLERFAS</sequence>
<dbReference type="KEGG" id="bct:GEM_5788"/>
<dbReference type="Proteomes" id="UP000032866">
    <property type="component" value="Chromosome 2"/>
</dbReference>
<evidence type="ECO:0000313" key="1">
    <source>
        <dbReference type="EMBL" id="AFQ52172.1"/>
    </source>
</evidence>
<dbReference type="EMBL" id="CP003775">
    <property type="protein sequence ID" value="AFQ52172.1"/>
    <property type="molecule type" value="Genomic_DNA"/>
</dbReference>
<dbReference type="AlphaFoldDB" id="A0A9W3K720"/>